<proteinExistence type="predicted"/>
<feature type="compositionally biased region" description="Polar residues" evidence="1">
    <location>
        <begin position="24"/>
        <end position="37"/>
    </location>
</feature>
<reference evidence="3" key="2">
    <citation type="journal article" date="2021" name="PeerJ">
        <title>Extensive microbial diversity within the chicken gut microbiome revealed by metagenomics and culture.</title>
        <authorList>
            <person name="Gilroy R."/>
            <person name="Ravi A."/>
            <person name="Getino M."/>
            <person name="Pursley I."/>
            <person name="Horton D.L."/>
            <person name="Alikhan N.F."/>
            <person name="Baker D."/>
            <person name="Gharbi K."/>
            <person name="Hall N."/>
            <person name="Watson M."/>
            <person name="Adriaenssens E.M."/>
            <person name="Foster-Nyarko E."/>
            <person name="Jarju S."/>
            <person name="Secka A."/>
            <person name="Antonio M."/>
            <person name="Oren A."/>
            <person name="Chaudhuri R.R."/>
            <person name="La Ragione R."/>
            <person name="Hildebrand F."/>
            <person name="Pallen M.J."/>
        </authorList>
    </citation>
    <scope>NUCLEOTIDE SEQUENCE</scope>
    <source>
        <strain evidence="3">17113</strain>
    </source>
</reference>
<dbReference type="AlphaFoldDB" id="A0A9D9GWG0"/>
<evidence type="ECO:0000256" key="1">
    <source>
        <dbReference type="SAM" id="MobiDB-lite"/>
    </source>
</evidence>
<evidence type="ECO:0000313" key="4">
    <source>
        <dbReference type="Proteomes" id="UP000823634"/>
    </source>
</evidence>
<dbReference type="EMBL" id="JADINA010000036">
    <property type="protein sequence ID" value="MBO8426787.1"/>
    <property type="molecule type" value="Genomic_DNA"/>
</dbReference>
<accession>A0A9D9GWG0</accession>
<dbReference type="PROSITE" id="PS51257">
    <property type="entry name" value="PROKAR_LIPOPROTEIN"/>
    <property type="match status" value="1"/>
</dbReference>
<organism evidence="3 4">
    <name type="scientific">Candidatus Alloenteromonas pullistercoris</name>
    <dbReference type="NCBI Taxonomy" id="2840785"/>
    <lineage>
        <taxon>Bacteria</taxon>
        <taxon>Bacillati</taxon>
        <taxon>Bacillota</taxon>
        <taxon>Bacillota incertae sedis</taxon>
        <taxon>Candidatus Alloenteromonas</taxon>
    </lineage>
</organism>
<protein>
    <submittedName>
        <fullName evidence="3">Uncharacterized protein</fullName>
    </submittedName>
</protein>
<feature type="compositionally biased region" description="Low complexity" evidence="1">
    <location>
        <begin position="39"/>
        <end position="52"/>
    </location>
</feature>
<gene>
    <name evidence="3" type="ORF">IAC61_05710</name>
</gene>
<sequence>MAKRQPHLILMAAAALLSSCVGPATSSSSEGDSTPPTSEIPSSSSEASSSEESSSEKSSSEESSESEEGAVESIAIDTLPAIKVAESLDLTPYVHFLDGSGKEVSVPPLLEISVTQSSSSEDSGLIAPLEGLSIVGSYPGTVTLSVSLLMAGTAIATASAPLTVETGSTEVAELLPELEVGGNYTLKTVNDEGEETYSAYRDEAYYCDSLGEGAAILQDGLLYDLKLDPQGALTVLPGGKENAAEELSELLPEIAIIEEDVIYDEPFYAASGLKAEYGIYGYDAVDAIMTAAGIGSYIETSTDILLAYELPILKASEGSISLATIYLSALTYDLYLLPYTVEISAIGTTEVKAIEDYIASGEIPVFEGNEVTDRILEAANGMNYTIEATGNLVEVGTDTPIDKADLIEQEKMGDFYQATYETRYMYFTEDGMWVDDYYYDDWTGTVTHEEYGYMNHVDGYVCTFDYSSGKAEIGTKDTDWATGAPVEAPFYDTYHKNLSSITEQTIVGARMSIDDEDPSIIHYSYADDEGGLVAGVDNSFGALLLDLTHEDLITLALDDSMGAPLIESLTMDLWLTEANGVGYKARLTLPIDGQTSYDYIIEGEIKDIGTTVINGLSDILDDEPEYNWGGGGWEW</sequence>
<reference evidence="3" key="1">
    <citation type="submission" date="2020-10" db="EMBL/GenBank/DDBJ databases">
        <authorList>
            <person name="Gilroy R."/>
        </authorList>
    </citation>
    <scope>NUCLEOTIDE SEQUENCE</scope>
    <source>
        <strain evidence="3">17113</strain>
    </source>
</reference>
<comment type="caution">
    <text evidence="3">The sequence shown here is derived from an EMBL/GenBank/DDBJ whole genome shotgun (WGS) entry which is preliminary data.</text>
</comment>
<evidence type="ECO:0000256" key="2">
    <source>
        <dbReference type="SAM" id="SignalP"/>
    </source>
</evidence>
<keyword evidence="2" id="KW-0732">Signal</keyword>
<evidence type="ECO:0000313" key="3">
    <source>
        <dbReference type="EMBL" id="MBO8426787.1"/>
    </source>
</evidence>
<name>A0A9D9GWG0_9FIRM</name>
<feature type="region of interest" description="Disordered" evidence="1">
    <location>
        <begin position="21"/>
        <end position="71"/>
    </location>
</feature>
<feature type="chain" id="PRO_5039703356" evidence="2">
    <location>
        <begin position="24"/>
        <end position="635"/>
    </location>
</feature>
<dbReference type="Proteomes" id="UP000823634">
    <property type="component" value="Unassembled WGS sequence"/>
</dbReference>
<feature type="signal peptide" evidence="2">
    <location>
        <begin position="1"/>
        <end position="23"/>
    </location>
</feature>